<proteinExistence type="predicted"/>
<name>A6HAP9_RAT</name>
<protein>
    <submittedName>
        <fullName evidence="1">RCG62029</fullName>
    </submittedName>
</protein>
<evidence type="ECO:0000313" key="1">
    <source>
        <dbReference type="EMBL" id="EDM03104.1"/>
    </source>
</evidence>
<gene>
    <name evidence="1" type="ORF">rCG_62029</name>
</gene>
<organism evidence="1 2">
    <name type="scientific">Rattus norvegicus</name>
    <name type="common">Rat</name>
    <dbReference type="NCBI Taxonomy" id="10116"/>
    <lineage>
        <taxon>Eukaryota</taxon>
        <taxon>Metazoa</taxon>
        <taxon>Chordata</taxon>
        <taxon>Craniata</taxon>
        <taxon>Vertebrata</taxon>
        <taxon>Euteleostomi</taxon>
        <taxon>Mammalia</taxon>
        <taxon>Eutheria</taxon>
        <taxon>Euarchontoglires</taxon>
        <taxon>Glires</taxon>
        <taxon>Rodentia</taxon>
        <taxon>Myomorpha</taxon>
        <taxon>Muroidea</taxon>
        <taxon>Muridae</taxon>
        <taxon>Murinae</taxon>
        <taxon>Rattus</taxon>
    </lineage>
</organism>
<dbReference type="Proteomes" id="UP000234681">
    <property type="component" value="Chromosome 6"/>
</dbReference>
<sequence length="43" mass="5127">MYTFHKATRKDNQAHTQNIKCMSLSKDRLQCNDNPFSNEFCME</sequence>
<accession>A6HAP9</accession>
<evidence type="ECO:0000313" key="2">
    <source>
        <dbReference type="Proteomes" id="UP000234681"/>
    </source>
</evidence>
<reference evidence="2" key="1">
    <citation type="submission" date="2005-09" db="EMBL/GenBank/DDBJ databases">
        <authorList>
            <person name="Mural R.J."/>
            <person name="Li P.W."/>
            <person name="Adams M.D."/>
            <person name="Amanatides P.G."/>
            <person name="Baden-Tillson H."/>
            <person name="Barnstead M."/>
            <person name="Chin S.H."/>
            <person name="Dew I."/>
            <person name="Evans C.A."/>
            <person name="Ferriera S."/>
            <person name="Flanigan M."/>
            <person name="Fosler C."/>
            <person name="Glodek A."/>
            <person name="Gu Z."/>
            <person name="Holt R.A."/>
            <person name="Jennings D."/>
            <person name="Kraft C.L."/>
            <person name="Lu F."/>
            <person name="Nguyen T."/>
            <person name="Nusskern D.R."/>
            <person name="Pfannkoch C.M."/>
            <person name="Sitter C."/>
            <person name="Sutton G.G."/>
            <person name="Venter J.C."/>
            <person name="Wang Z."/>
            <person name="Woodage T."/>
            <person name="Zheng X.H."/>
            <person name="Zhong F."/>
        </authorList>
    </citation>
    <scope>NUCLEOTIDE SEQUENCE [LARGE SCALE GENOMIC DNA]</scope>
    <source>
        <strain>BN</strain>
        <strain evidence="2">Sprague-Dawley</strain>
    </source>
</reference>
<dbReference type="EMBL" id="CH473947">
    <property type="protein sequence ID" value="EDM03104.1"/>
    <property type="molecule type" value="Genomic_DNA"/>
</dbReference>
<dbReference type="AlphaFoldDB" id="A6HAP9"/>